<name>A0A0G4K172_9GAMM</name>
<dbReference type="AlphaFoldDB" id="A0A0G4K172"/>
<reference evidence="2" key="1">
    <citation type="submission" date="2015-01" db="EMBL/GenBank/DDBJ databases">
        <authorList>
            <person name="Paterson Steve"/>
        </authorList>
    </citation>
    <scope>NUCLEOTIDE SEQUENCE [LARGE SCALE GENOMIC DNA]</scope>
    <source>
        <strain evidence="2">OBR1</strain>
    </source>
</reference>
<sequence length="56" mass="6682">MRTWKAIGHKYKKRYYYGKCGRELQKTTLHADMLHEGGQEYKHMYWSVSLLSSTAL</sequence>
<proteinExistence type="predicted"/>
<organism evidence="1 2">
    <name type="scientific">Brenneria goodwinii</name>
    <dbReference type="NCBI Taxonomy" id="1109412"/>
    <lineage>
        <taxon>Bacteria</taxon>
        <taxon>Pseudomonadati</taxon>
        <taxon>Pseudomonadota</taxon>
        <taxon>Gammaproteobacteria</taxon>
        <taxon>Enterobacterales</taxon>
        <taxon>Pectobacteriaceae</taxon>
        <taxon>Brenneria</taxon>
    </lineage>
</organism>
<evidence type="ECO:0000313" key="2">
    <source>
        <dbReference type="Proteomes" id="UP000044377"/>
    </source>
</evidence>
<accession>A0A0G4K172</accession>
<dbReference type="Proteomes" id="UP000044377">
    <property type="component" value="Unassembled WGS sequence"/>
</dbReference>
<protein>
    <submittedName>
        <fullName evidence="1">Uncharacterized protein</fullName>
    </submittedName>
</protein>
<keyword evidence="2" id="KW-1185">Reference proteome</keyword>
<evidence type="ECO:0000313" key="1">
    <source>
        <dbReference type="EMBL" id="CPR20149.1"/>
    </source>
</evidence>
<dbReference type="EMBL" id="CGIG01000001">
    <property type="protein sequence ID" value="CPR20149.1"/>
    <property type="molecule type" value="Genomic_DNA"/>
</dbReference>
<dbReference type="STRING" id="1109412.BN1221_04161c"/>
<gene>
    <name evidence="1" type="ORF">BN1221_04161c</name>
</gene>